<dbReference type="CDD" id="cd02440">
    <property type="entry name" value="AdoMet_MTases"/>
    <property type="match status" value="1"/>
</dbReference>
<accession>A0A6B3BJ67</accession>
<organism evidence="2">
    <name type="scientific">Streptomyces sp. SID12501</name>
    <dbReference type="NCBI Taxonomy" id="2706042"/>
    <lineage>
        <taxon>Bacteria</taxon>
        <taxon>Bacillati</taxon>
        <taxon>Actinomycetota</taxon>
        <taxon>Actinomycetes</taxon>
        <taxon>Kitasatosporales</taxon>
        <taxon>Streptomycetaceae</taxon>
        <taxon>Streptomyces</taxon>
    </lineage>
</organism>
<dbReference type="GO" id="GO:0032259">
    <property type="term" value="P:methylation"/>
    <property type="evidence" value="ECO:0007669"/>
    <property type="project" value="UniProtKB-KW"/>
</dbReference>
<dbReference type="Gene3D" id="3.40.50.150">
    <property type="entry name" value="Vaccinia Virus protein VP39"/>
    <property type="match status" value="1"/>
</dbReference>
<protein>
    <submittedName>
        <fullName evidence="2">Methyltransferase domain-containing protein</fullName>
    </submittedName>
</protein>
<dbReference type="InterPro" id="IPR013216">
    <property type="entry name" value="Methyltransf_11"/>
</dbReference>
<proteinExistence type="predicted"/>
<gene>
    <name evidence="2" type="ORF">G3I71_01535</name>
</gene>
<dbReference type="GO" id="GO:0008757">
    <property type="term" value="F:S-adenosylmethionine-dependent methyltransferase activity"/>
    <property type="evidence" value="ECO:0007669"/>
    <property type="project" value="InterPro"/>
</dbReference>
<dbReference type="SUPFAM" id="SSF53335">
    <property type="entry name" value="S-adenosyl-L-methionine-dependent methyltransferases"/>
    <property type="match status" value="1"/>
</dbReference>
<feature type="domain" description="Methyltransferase type 11" evidence="1">
    <location>
        <begin position="59"/>
        <end position="157"/>
    </location>
</feature>
<dbReference type="InterPro" id="IPR050508">
    <property type="entry name" value="Methyltransf_Superfamily"/>
</dbReference>
<sequence length="275" mass="28637">MGETPHTRPTSEFHARNFSTADVGRLVAGLDAQDGADGVRRLRAWAQSALNPLPGEHVIDVGSGTGSQTLALAAAVGPSGDAVGIEANPALREVAEQRAAAAGGTARFLGGDALALPLPDATVDAVWCERVLQHLSEPDKAVGEIARVLRPGGRVVLIDSDWATALLHPGDPDAVAALMAGTLAAAANPHSGRRLPDQLSAAGLVIDDQGSQALLQDNTTVPWPLVRMMGESTVRRGLMTEEQRDRLYAALTEAAERGALHMSVTMFAVVAHRPA</sequence>
<evidence type="ECO:0000313" key="2">
    <source>
        <dbReference type="EMBL" id="NEC84575.1"/>
    </source>
</evidence>
<evidence type="ECO:0000259" key="1">
    <source>
        <dbReference type="Pfam" id="PF08241"/>
    </source>
</evidence>
<dbReference type="EMBL" id="JAAGLU010000001">
    <property type="protein sequence ID" value="NEC84575.1"/>
    <property type="molecule type" value="Genomic_DNA"/>
</dbReference>
<dbReference type="RefSeq" id="WP_164312014.1">
    <property type="nucleotide sequence ID" value="NZ_JAAGLU010000001.1"/>
</dbReference>
<name>A0A6B3BJ67_9ACTN</name>
<reference evidence="2" key="1">
    <citation type="submission" date="2020-01" db="EMBL/GenBank/DDBJ databases">
        <title>Insect and environment-associated Actinomycetes.</title>
        <authorList>
            <person name="Currrie C."/>
            <person name="Chevrette M."/>
            <person name="Carlson C."/>
            <person name="Stubbendieck R."/>
            <person name="Wendt-Pienkowski E."/>
        </authorList>
    </citation>
    <scope>NUCLEOTIDE SEQUENCE</scope>
    <source>
        <strain evidence="2">SID12501</strain>
    </source>
</reference>
<keyword evidence="2" id="KW-0489">Methyltransferase</keyword>
<dbReference type="PANTHER" id="PTHR42912">
    <property type="entry name" value="METHYLTRANSFERASE"/>
    <property type="match status" value="1"/>
</dbReference>
<keyword evidence="2" id="KW-0808">Transferase</keyword>
<dbReference type="AlphaFoldDB" id="A0A6B3BJ67"/>
<dbReference type="Pfam" id="PF08241">
    <property type="entry name" value="Methyltransf_11"/>
    <property type="match status" value="1"/>
</dbReference>
<dbReference type="InterPro" id="IPR029063">
    <property type="entry name" value="SAM-dependent_MTases_sf"/>
</dbReference>
<comment type="caution">
    <text evidence="2">The sequence shown here is derived from an EMBL/GenBank/DDBJ whole genome shotgun (WGS) entry which is preliminary data.</text>
</comment>